<evidence type="ECO:0000313" key="3">
    <source>
        <dbReference type="Proteomes" id="UP000091918"/>
    </source>
</evidence>
<sequence length="370" mass="39640">MSSSVLHHCTYCGHDSEISNSLAAFAENPYCRQCGLSAVEGDSKMQDDLAALFARQMSVAGIRTPNPTPKPASAPQSTAPAVTSPTSDIFPSPPSTPSTSISRPMVYSVSQHYHHSAHQLPGLGTWSTLSATLHDMQQAGIPAEEILFRNKVDPTALFPSQLTLFTQADVEQRARLIELWQISRPTAGNPMSLQAFGNSGVLPTSSSLPLNTHMRVSSDAMTDADSMDQDAAGTSGAGNGVDASNQQAEPYFISGYEALAQREYNVSAARDACEHAFAEQTQSSVVVSAAAAAAAATPTPAPYKSAVDPVYKGHDWWGQQGQQQGQGPSQADLFLQPMENQYGAFEQRSNTIYMGCGIRRAHWLDDQEML</sequence>
<feature type="region of interest" description="Disordered" evidence="1">
    <location>
        <begin position="61"/>
        <end position="98"/>
    </location>
</feature>
<evidence type="ECO:0000313" key="2">
    <source>
        <dbReference type="EMBL" id="OAX80368.1"/>
    </source>
</evidence>
<dbReference type="EMBL" id="LGUA01000720">
    <property type="protein sequence ID" value="OAX80368.1"/>
    <property type="molecule type" value="Genomic_DNA"/>
</dbReference>
<evidence type="ECO:0000256" key="1">
    <source>
        <dbReference type="SAM" id="MobiDB-lite"/>
    </source>
</evidence>
<dbReference type="OrthoDB" id="5357075at2759"/>
<reference evidence="2 3" key="1">
    <citation type="submission" date="2015-07" db="EMBL/GenBank/DDBJ databases">
        <title>Emmonsia species relationships and genome sequence.</title>
        <authorList>
            <person name="Cuomo C.A."/>
            <person name="Schwartz I.S."/>
            <person name="Kenyon C."/>
            <person name="de Hoog G.S."/>
            <person name="Govender N.P."/>
            <person name="Botha A."/>
            <person name="Moreno L."/>
            <person name="de Vries M."/>
            <person name="Munoz J.F."/>
            <person name="Stielow J.B."/>
        </authorList>
    </citation>
    <scope>NUCLEOTIDE SEQUENCE [LARGE SCALE GENOMIC DNA]</scope>
    <source>
        <strain evidence="2 3">CBS 136260</strain>
    </source>
</reference>
<name>A0A1B7NUB7_9EURO</name>
<gene>
    <name evidence="2" type="ORF">ACJ72_05297</name>
</gene>
<dbReference type="STRING" id="1658172.A0A1B7NUB7"/>
<protein>
    <submittedName>
        <fullName evidence="2">Uncharacterized protein</fullName>
    </submittedName>
</protein>
<organism evidence="2 3">
    <name type="scientific">Emergomyces africanus</name>
    <dbReference type="NCBI Taxonomy" id="1955775"/>
    <lineage>
        <taxon>Eukaryota</taxon>
        <taxon>Fungi</taxon>
        <taxon>Dikarya</taxon>
        <taxon>Ascomycota</taxon>
        <taxon>Pezizomycotina</taxon>
        <taxon>Eurotiomycetes</taxon>
        <taxon>Eurotiomycetidae</taxon>
        <taxon>Onygenales</taxon>
        <taxon>Ajellomycetaceae</taxon>
        <taxon>Emergomyces</taxon>
    </lineage>
</organism>
<comment type="caution">
    <text evidence="2">The sequence shown here is derived from an EMBL/GenBank/DDBJ whole genome shotgun (WGS) entry which is preliminary data.</text>
</comment>
<dbReference type="AlphaFoldDB" id="A0A1B7NUB7"/>
<keyword evidence="3" id="KW-1185">Reference proteome</keyword>
<accession>A0A1B7NUB7</accession>
<dbReference type="Proteomes" id="UP000091918">
    <property type="component" value="Unassembled WGS sequence"/>
</dbReference>
<proteinExistence type="predicted"/>